<reference evidence="2 3" key="1">
    <citation type="submission" date="2023-07" db="EMBL/GenBank/DDBJ databases">
        <title>Description of novel actinomycetes strains, isolated from tidal flat sediment.</title>
        <authorList>
            <person name="Lu C."/>
        </authorList>
    </citation>
    <scope>NUCLEOTIDE SEQUENCE [LARGE SCALE GENOMIC DNA]</scope>
    <source>
        <strain evidence="2 3">SYSU T00b441</strain>
    </source>
</reference>
<name>A0ABT9DA74_9CELL</name>
<proteinExistence type="predicted"/>
<dbReference type="SUPFAM" id="SSF55729">
    <property type="entry name" value="Acyl-CoA N-acyltransferases (Nat)"/>
    <property type="match status" value="1"/>
</dbReference>
<feature type="domain" description="N-acetyltransferase" evidence="1">
    <location>
        <begin position="141"/>
        <end position="282"/>
    </location>
</feature>
<evidence type="ECO:0000313" key="3">
    <source>
        <dbReference type="Proteomes" id="UP001232536"/>
    </source>
</evidence>
<keyword evidence="2" id="KW-0808">Transferase</keyword>
<dbReference type="PROSITE" id="PS51186">
    <property type="entry name" value="GNAT"/>
    <property type="match status" value="1"/>
</dbReference>
<evidence type="ECO:0000259" key="1">
    <source>
        <dbReference type="PROSITE" id="PS51186"/>
    </source>
</evidence>
<organism evidence="2 3">
    <name type="scientific">Actinotalea lenta</name>
    <dbReference type="NCBI Taxonomy" id="3064654"/>
    <lineage>
        <taxon>Bacteria</taxon>
        <taxon>Bacillati</taxon>
        <taxon>Actinomycetota</taxon>
        <taxon>Actinomycetes</taxon>
        <taxon>Micrococcales</taxon>
        <taxon>Cellulomonadaceae</taxon>
        <taxon>Actinotalea</taxon>
    </lineage>
</organism>
<dbReference type="InterPro" id="IPR000182">
    <property type="entry name" value="GNAT_dom"/>
</dbReference>
<evidence type="ECO:0000313" key="2">
    <source>
        <dbReference type="EMBL" id="MDO8107809.1"/>
    </source>
</evidence>
<protein>
    <submittedName>
        <fullName evidence="2">GNAT family N-acetyltransferase</fullName>
        <ecNumber evidence="2">2.3.1.-</ecNumber>
    </submittedName>
</protein>
<dbReference type="EC" id="2.3.1.-" evidence="2"/>
<gene>
    <name evidence="2" type="ORF">Q6348_11430</name>
</gene>
<sequence length="284" mass="29296">MSAPSEQATGADLPARWRADRMLLADRRRGTARTVVAEEDALLLMVRVADRSTLLGRGDPARVRRLLGVRATGLGPVRWATLPRLAAGPAGVSGAPEHEGPWLEAEVDLPASTRTALGIEAATAWDWFATTTPPGAVPHGDRVDALDPIGDADAIRACLAAANPGSRADPVAPDEAAWFGVTGTDGLVGVIGASRRAGDPLGADLSWHLHGLGVLPGARGAGLGAALTSAATVAGFAAGADWVSLGMYAANAPARRLYDRLGFVVEGRFTSYRAVTATHPGARR</sequence>
<dbReference type="RefSeq" id="WP_304601414.1">
    <property type="nucleotide sequence ID" value="NZ_JAUQYO010000001.1"/>
</dbReference>
<dbReference type="Gene3D" id="3.40.630.30">
    <property type="match status" value="1"/>
</dbReference>
<dbReference type="InterPro" id="IPR016181">
    <property type="entry name" value="Acyl_CoA_acyltransferase"/>
</dbReference>
<dbReference type="GO" id="GO:0016746">
    <property type="term" value="F:acyltransferase activity"/>
    <property type="evidence" value="ECO:0007669"/>
    <property type="project" value="UniProtKB-KW"/>
</dbReference>
<keyword evidence="3" id="KW-1185">Reference proteome</keyword>
<dbReference type="Pfam" id="PF00583">
    <property type="entry name" value="Acetyltransf_1"/>
    <property type="match status" value="1"/>
</dbReference>
<dbReference type="EMBL" id="JAUQYP010000001">
    <property type="protein sequence ID" value="MDO8107809.1"/>
    <property type="molecule type" value="Genomic_DNA"/>
</dbReference>
<comment type="caution">
    <text evidence="2">The sequence shown here is derived from an EMBL/GenBank/DDBJ whole genome shotgun (WGS) entry which is preliminary data.</text>
</comment>
<keyword evidence="2" id="KW-0012">Acyltransferase</keyword>
<dbReference type="Proteomes" id="UP001232536">
    <property type="component" value="Unassembled WGS sequence"/>
</dbReference>
<accession>A0ABT9DA74</accession>